<feature type="transmembrane region" description="Helical" evidence="1">
    <location>
        <begin position="29"/>
        <end position="50"/>
    </location>
</feature>
<dbReference type="Proteomes" id="UP000074294">
    <property type="component" value="Unassembled WGS sequence"/>
</dbReference>
<organism evidence="3 4">
    <name type="scientific">Hadarchaeum yellowstonense</name>
    <dbReference type="NCBI Taxonomy" id="1776334"/>
    <lineage>
        <taxon>Archaea</taxon>
        <taxon>Methanobacteriati</taxon>
        <taxon>Candidatus Hadarchaeota</taxon>
        <taxon>Candidatus Hadarchaeia</taxon>
        <taxon>Candidatus Hadarchaeales</taxon>
        <taxon>Candidatus Hadarchaeaceae</taxon>
        <taxon>Candidatus Hadarchaeum</taxon>
    </lineage>
</organism>
<evidence type="ECO:0000313" key="4">
    <source>
        <dbReference type="Proteomes" id="UP000074294"/>
    </source>
</evidence>
<keyword evidence="1" id="KW-1133">Transmembrane helix</keyword>
<keyword evidence="1" id="KW-0812">Transmembrane</keyword>
<dbReference type="AlphaFoldDB" id="A0A147K0S2"/>
<dbReference type="Pfam" id="PF01970">
    <property type="entry name" value="TctA"/>
    <property type="match status" value="1"/>
</dbReference>
<feature type="transmembrane region" description="Helical" evidence="1">
    <location>
        <begin position="335"/>
        <end position="353"/>
    </location>
</feature>
<dbReference type="EMBL" id="LQMQ01000007">
    <property type="protein sequence ID" value="KUO42406.1"/>
    <property type="molecule type" value="Genomic_DNA"/>
</dbReference>
<reference evidence="3 4" key="1">
    <citation type="journal article" date="2016" name="Nat. Microbiol.">
        <title>Genomic inference of the metabolism of cosmopolitan subsurface Archaea, Hadesarchaea.</title>
        <authorList>
            <person name="Baker B.J."/>
            <person name="Saw J.H."/>
            <person name="Lind A.E."/>
            <person name="Lazar C.S."/>
            <person name="Hinrichs K.-U."/>
            <person name="Teske A.P."/>
            <person name="Ettema T.J."/>
        </authorList>
    </citation>
    <scope>NUCLEOTIDE SEQUENCE [LARGE SCALE GENOMIC DNA]</scope>
</reference>
<dbReference type="PANTHER" id="PTHR42204:SF1">
    <property type="entry name" value="INTEGRAL MEMBRANE PROTEIN"/>
    <property type="match status" value="1"/>
</dbReference>
<feature type="transmembrane region" description="Helical" evidence="1">
    <location>
        <begin position="178"/>
        <end position="197"/>
    </location>
</feature>
<keyword evidence="1" id="KW-0472">Membrane</keyword>
<feature type="transmembrane region" description="Helical" evidence="1">
    <location>
        <begin position="150"/>
        <end position="172"/>
    </location>
</feature>
<feature type="transmembrane region" description="Helical" evidence="1">
    <location>
        <begin position="385"/>
        <end position="406"/>
    </location>
</feature>
<accession>A0A147K0S2</accession>
<feature type="transmembrane region" description="Helical" evidence="1">
    <location>
        <begin position="92"/>
        <end position="119"/>
    </location>
</feature>
<dbReference type="STRING" id="1776334.APZ16_02935"/>
<evidence type="ECO:0000259" key="2">
    <source>
        <dbReference type="Pfam" id="PF01970"/>
    </source>
</evidence>
<dbReference type="PANTHER" id="PTHR42204">
    <property type="entry name" value="INTEGRAL MEMBRANE PROTEIN"/>
    <property type="match status" value="1"/>
</dbReference>
<feature type="transmembrane region" description="Helical" evidence="1">
    <location>
        <begin position="300"/>
        <end position="323"/>
    </location>
</feature>
<comment type="caution">
    <text evidence="3">The sequence shown here is derived from an EMBL/GenBank/DDBJ whole genome shotgun (WGS) entry which is preliminary data.</text>
</comment>
<proteinExistence type="predicted"/>
<gene>
    <name evidence="3" type="ORF">APZ16_02935</name>
</gene>
<feature type="transmembrane region" description="Helical" evidence="1">
    <location>
        <begin position="125"/>
        <end position="143"/>
    </location>
</feature>
<feature type="transmembrane region" description="Helical" evidence="1">
    <location>
        <begin position="258"/>
        <end position="280"/>
    </location>
</feature>
<sequence>MLEVLVYALAGVVLGTVTGLIPGLHVNNLTPILIALAAAASTGMVALIVAMSITNVFTSYIPATFLAAPEEGTELSVLPAHRLLLEGRGYQAIRFSAIGCLSGVMVAAALSLPFTAIIAPAYELIRPQMHWLLIAIAAIMILLERSLEKIIWAVVVFLLSGFLGLLSLGTNLMPADAALLPLLSGLFGASVLLPSIAHCSTIPEQHLDEEPVDIRACIRPICAGTAAGAFTGIVPSIGPSQGTVLAQLITRSRGTEEFLISVSSVNISKAIFSFIAIFAIGRARSGAAVAVGKIMDASSVNPPLIIGVALFAGGIAAILQLSLGRLAAKHMDRFPYRWLCLAVLAFMVIFTLYCSGLAGIIVLATATALGILPAAANIKRTHAMGVLMFPCILFFAGIRESVLTALGL</sequence>
<dbReference type="InterPro" id="IPR002823">
    <property type="entry name" value="DUF112_TM"/>
</dbReference>
<feature type="domain" description="DUF112" evidence="2">
    <location>
        <begin position="5"/>
        <end position="384"/>
    </location>
</feature>
<evidence type="ECO:0000256" key="1">
    <source>
        <dbReference type="SAM" id="Phobius"/>
    </source>
</evidence>
<name>A0A147K0S2_HADYE</name>
<evidence type="ECO:0000313" key="3">
    <source>
        <dbReference type="EMBL" id="KUO42406.1"/>
    </source>
</evidence>
<protein>
    <recommendedName>
        <fullName evidence="2">DUF112 domain-containing protein</fullName>
    </recommendedName>
</protein>